<evidence type="ECO:0000256" key="4">
    <source>
        <dbReference type="ARBA" id="ARBA00023125"/>
    </source>
</evidence>
<dbReference type="InterPro" id="IPR000432">
    <property type="entry name" value="DNA_mismatch_repair_MutS_C"/>
</dbReference>
<dbReference type="Gene3D" id="3.40.50.300">
    <property type="entry name" value="P-loop containing nucleotide triphosphate hydrolases"/>
    <property type="match status" value="1"/>
</dbReference>
<dbReference type="PROSITE" id="PS00486">
    <property type="entry name" value="DNA_MISMATCH_REPAIR_2"/>
    <property type="match status" value="1"/>
</dbReference>
<evidence type="ECO:0000256" key="5">
    <source>
        <dbReference type="SAM" id="SignalP"/>
    </source>
</evidence>
<evidence type="ECO:0000313" key="8">
    <source>
        <dbReference type="Proteomes" id="UP001415857"/>
    </source>
</evidence>
<dbReference type="PANTHER" id="PTHR11361">
    <property type="entry name" value="DNA MISMATCH REPAIR PROTEIN MUTS FAMILY MEMBER"/>
    <property type="match status" value="1"/>
</dbReference>
<dbReference type="GO" id="GO:0032301">
    <property type="term" value="C:MutSalpha complex"/>
    <property type="evidence" value="ECO:0007669"/>
    <property type="project" value="TreeGrafter"/>
</dbReference>
<proteinExistence type="inferred from homology"/>
<organism evidence="7 8">
    <name type="scientific">Liquidambar formosana</name>
    <name type="common">Formosan gum</name>
    <dbReference type="NCBI Taxonomy" id="63359"/>
    <lineage>
        <taxon>Eukaryota</taxon>
        <taxon>Viridiplantae</taxon>
        <taxon>Streptophyta</taxon>
        <taxon>Embryophyta</taxon>
        <taxon>Tracheophyta</taxon>
        <taxon>Spermatophyta</taxon>
        <taxon>Magnoliopsida</taxon>
        <taxon>eudicotyledons</taxon>
        <taxon>Gunneridae</taxon>
        <taxon>Pentapetalae</taxon>
        <taxon>Saxifragales</taxon>
        <taxon>Altingiaceae</taxon>
        <taxon>Liquidambar</taxon>
    </lineage>
</organism>
<evidence type="ECO:0000256" key="3">
    <source>
        <dbReference type="ARBA" id="ARBA00022840"/>
    </source>
</evidence>
<comment type="similarity">
    <text evidence="1">Belongs to the DNA mismatch repair MutS family.</text>
</comment>
<sequence>MGGKSTLLRATCLAVILAQLGSYVPCEMCVLSLVDIVFTRLGATDRIMTGESTFFIECSETAAVLQSATQDSLVLLDELGRGTSTFDGYAIAYAVFRHLIEKVNCRLLFATHYHPLTKEFSSHPHVTLQHMACTFKSKSQSSLEDQELVFLYRLAPGACPESYGLQVALMAGIPKQVVEAALRAGGMMKQSIGDSFRSSERRSEFSTLHEEWIENTSNSVKDWRM</sequence>
<evidence type="ECO:0000259" key="6">
    <source>
        <dbReference type="PROSITE" id="PS00486"/>
    </source>
</evidence>
<evidence type="ECO:0000313" key="7">
    <source>
        <dbReference type="EMBL" id="KAK9269318.1"/>
    </source>
</evidence>
<protein>
    <recommendedName>
        <fullName evidence="6">DNA mismatch repair proteins mutS family domain-containing protein</fullName>
    </recommendedName>
</protein>
<keyword evidence="5" id="KW-0732">Signal</keyword>
<feature type="domain" description="DNA mismatch repair proteins mutS family" evidence="6">
    <location>
        <begin position="72"/>
        <end position="88"/>
    </location>
</feature>
<feature type="signal peptide" evidence="5">
    <location>
        <begin position="1"/>
        <end position="22"/>
    </location>
</feature>
<dbReference type="Proteomes" id="UP001415857">
    <property type="component" value="Unassembled WGS sequence"/>
</dbReference>
<keyword evidence="8" id="KW-1185">Reference proteome</keyword>
<dbReference type="EMBL" id="JBBPBK010000015">
    <property type="protein sequence ID" value="KAK9269318.1"/>
    <property type="molecule type" value="Genomic_DNA"/>
</dbReference>
<keyword evidence="3" id="KW-0067">ATP-binding</keyword>
<keyword evidence="2" id="KW-0547">Nucleotide-binding</keyword>
<accession>A0AAP0NAW0</accession>
<dbReference type="GO" id="GO:0140664">
    <property type="term" value="F:ATP-dependent DNA damage sensor activity"/>
    <property type="evidence" value="ECO:0007669"/>
    <property type="project" value="InterPro"/>
</dbReference>
<dbReference type="SUPFAM" id="SSF52540">
    <property type="entry name" value="P-loop containing nucleoside triphosphate hydrolases"/>
    <property type="match status" value="1"/>
</dbReference>
<dbReference type="PANTHER" id="PTHR11361:SF148">
    <property type="entry name" value="DNA MISMATCH REPAIR PROTEIN MSH6"/>
    <property type="match status" value="1"/>
</dbReference>
<gene>
    <name evidence="7" type="ORF">L1049_001089</name>
</gene>
<dbReference type="InterPro" id="IPR045076">
    <property type="entry name" value="MutS"/>
</dbReference>
<comment type="caution">
    <text evidence="7">The sequence shown here is derived from an EMBL/GenBank/DDBJ whole genome shotgun (WGS) entry which is preliminary data.</text>
</comment>
<name>A0AAP0NAW0_LIQFO</name>
<evidence type="ECO:0000256" key="2">
    <source>
        <dbReference type="ARBA" id="ARBA00022741"/>
    </source>
</evidence>
<dbReference type="InterPro" id="IPR027417">
    <property type="entry name" value="P-loop_NTPase"/>
</dbReference>
<reference evidence="7 8" key="1">
    <citation type="journal article" date="2024" name="Plant J.">
        <title>Genome sequences and population genomics reveal climatic adaptation and genomic divergence between two closely related sweetgum species.</title>
        <authorList>
            <person name="Xu W.Q."/>
            <person name="Ren C.Q."/>
            <person name="Zhang X.Y."/>
            <person name="Comes H.P."/>
            <person name="Liu X.H."/>
            <person name="Li Y.G."/>
            <person name="Kettle C.J."/>
            <person name="Jalonen R."/>
            <person name="Gaisberger H."/>
            <person name="Ma Y.Z."/>
            <person name="Qiu Y.X."/>
        </authorList>
    </citation>
    <scope>NUCLEOTIDE SEQUENCE [LARGE SCALE GENOMIC DNA]</scope>
    <source>
        <strain evidence="7">Hangzhou</strain>
    </source>
</reference>
<evidence type="ECO:0000256" key="1">
    <source>
        <dbReference type="ARBA" id="ARBA00006271"/>
    </source>
</evidence>
<dbReference type="Pfam" id="PF00488">
    <property type="entry name" value="MutS_V"/>
    <property type="match status" value="1"/>
</dbReference>
<feature type="chain" id="PRO_5042906452" description="DNA mismatch repair proteins mutS family domain-containing protein" evidence="5">
    <location>
        <begin position="23"/>
        <end position="225"/>
    </location>
</feature>
<dbReference type="GO" id="GO:0006298">
    <property type="term" value="P:mismatch repair"/>
    <property type="evidence" value="ECO:0007669"/>
    <property type="project" value="InterPro"/>
</dbReference>
<dbReference type="GO" id="GO:0005524">
    <property type="term" value="F:ATP binding"/>
    <property type="evidence" value="ECO:0007669"/>
    <property type="project" value="UniProtKB-KW"/>
</dbReference>
<dbReference type="GO" id="GO:0030983">
    <property type="term" value="F:mismatched DNA binding"/>
    <property type="evidence" value="ECO:0007669"/>
    <property type="project" value="InterPro"/>
</dbReference>
<dbReference type="FunFam" id="3.40.50.300:FF:001335">
    <property type="entry name" value="DNA mismatch repair protein"/>
    <property type="match status" value="1"/>
</dbReference>
<dbReference type="AlphaFoldDB" id="A0AAP0NAW0"/>
<dbReference type="SMART" id="SM00534">
    <property type="entry name" value="MUTSac"/>
    <property type="match status" value="1"/>
</dbReference>
<keyword evidence="4" id="KW-0238">DNA-binding</keyword>